<dbReference type="AlphaFoldDB" id="A0AAV5GHR5"/>
<evidence type="ECO:0000256" key="1">
    <source>
        <dbReference type="ARBA" id="ARBA00001971"/>
    </source>
</evidence>
<keyword evidence="3 8" id="KW-0349">Heme</keyword>
<evidence type="ECO:0000256" key="2">
    <source>
        <dbReference type="ARBA" id="ARBA00010617"/>
    </source>
</evidence>
<keyword evidence="13" id="KW-1185">Reference proteome</keyword>
<dbReference type="Pfam" id="PF00067">
    <property type="entry name" value="p450"/>
    <property type="match status" value="1"/>
</dbReference>
<reference evidence="12 13" key="1">
    <citation type="submission" date="2021-12" db="EMBL/GenBank/DDBJ databases">
        <title>High titer production of polyol ester of fatty acids by Rhodotorula paludigena BS15 towards product separation-free biomass refinery.</title>
        <authorList>
            <person name="Mano J."/>
            <person name="Ono H."/>
            <person name="Tanaka T."/>
            <person name="Naito K."/>
            <person name="Sushida H."/>
            <person name="Ike M."/>
            <person name="Tokuyasu K."/>
            <person name="Kitaoka M."/>
        </authorList>
    </citation>
    <scope>NUCLEOTIDE SEQUENCE [LARGE SCALE GENOMIC DNA]</scope>
    <source>
        <strain evidence="12 13">BS15</strain>
    </source>
</reference>
<evidence type="ECO:0000256" key="7">
    <source>
        <dbReference type="ARBA" id="ARBA00023033"/>
    </source>
</evidence>
<keyword evidence="6 8" id="KW-0408">Iron</keyword>
<dbReference type="InterPro" id="IPR002401">
    <property type="entry name" value="Cyt_P450_E_grp-I"/>
</dbReference>
<organism evidence="12 13">
    <name type="scientific">Rhodotorula paludigena</name>
    <dbReference type="NCBI Taxonomy" id="86838"/>
    <lineage>
        <taxon>Eukaryota</taxon>
        <taxon>Fungi</taxon>
        <taxon>Dikarya</taxon>
        <taxon>Basidiomycota</taxon>
        <taxon>Pucciniomycotina</taxon>
        <taxon>Microbotryomycetes</taxon>
        <taxon>Sporidiobolales</taxon>
        <taxon>Sporidiobolaceae</taxon>
        <taxon>Rhodotorula</taxon>
    </lineage>
</organism>
<dbReference type="PANTHER" id="PTHR24305">
    <property type="entry name" value="CYTOCHROME P450"/>
    <property type="match status" value="1"/>
</dbReference>
<protein>
    <submittedName>
        <fullName evidence="12">Uncharacterized protein</fullName>
    </submittedName>
</protein>
<evidence type="ECO:0000256" key="5">
    <source>
        <dbReference type="ARBA" id="ARBA00023002"/>
    </source>
</evidence>
<dbReference type="PRINTS" id="PR00463">
    <property type="entry name" value="EP450I"/>
</dbReference>
<dbReference type="GO" id="GO:0005506">
    <property type="term" value="F:iron ion binding"/>
    <property type="evidence" value="ECO:0007669"/>
    <property type="project" value="InterPro"/>
</dbReference>
<dbReference type="GO" id="GO:0004497">
    <property type="term" value="F:monooxygenase activity"/>
    <property type="evidence" value="ECO:0007669"/>
    <property type="project" value="UniProtKB-KW"/>
</dbReference>
<dbReference type="PANTHER" id="PTHR24305:SF29">
    <property type="entry name" value="BENZOATE-PARA-HYDROXYLASE"/>
    <property type="match status" value="1"/>
</dbReference>
<dbReference type="InterPro" id="IPR036396">
    <property type="entry name" value="Cyt_P450_sf"/>
</dbReference>
<dbReference type="Gene3D" id="1.10.630.10">
    <property type="entry name" value="Cytochrome P450"/>
    <property type="match status" value="1"/>
</dbReference>
<dbReference type="SUPFAM" id="SSF48264">
    <property type="entry name" value="Cytochrome P450"/>
    <property type="match status" value="1"/>
</dbReference>
<proteinExistence type="inferred from homology"/>
<evidence type="ECO:0000313" key="13">
    <source>
        <dbReference type="Proteomes" id="UP001342314"/>
    </source>
</evidence>
<dbReference type="EMBL" id="BQKY01000005">
    <property type="protein sequence ID" value="GJN89444.1"/>
    <property type="molecule type" value="Genomic_DNA"/>
</dbReference>
<feature type="region of interest" description="Disordered" evidence="10">
    <location>
        <begin position="125"/>
        <end position="146"/>
    </location>
</feature>
<dbReference type="InterPro" id="IPR001128">
    <property type="entry name" value="Cyt_P450"/>
</dbReference>
<comment type="similarity">
    <text evidence="2 9">Belongs to the cytochrome P450 family.</text>
</comment>
<feature type="transmembrane region" description="Helical" evidence="11">
    <location>
        <begin position="17"/>
        <end position="39"/>
    </location>
</feature>
<sequence>MADILAGPLSDYLKLEYIPLVLAAPLLIALLYCIVPHFFARPGLRKYKGPPFAGFTRLWLAKQVRYGKRSEMVHAEHEKYGKFVRIGPKEISINDPNALPVVYAHGSGSLKTDFYDAFGTSPPAAPLRQGHANTDDTPPSVASKNRGLFNTRDRAEHTRKRKIVSHTFAPKSVREFEPYINSTVRVLLRKWDELCDKAAKNPSASQYGEKMKGWAVIESLDWFNALAFDIIGDLAFGAPFDMLERDGADIVAITKEDGTVIHAAAVQILNERGEYSATLGCLPPWIRPLMKHIDPWFARGLASVNNLTGIARTRVNARLAEGAGDRKDILSHLQNGKDATGNPMGVPELTAEALTQLIAGSDTTSNSSCAITYYIASNPTASKKLREELDATFGPRGVEGVLEYEDVKALPYLSACIQEALRLHSTSGMGLPRLMTQDTEVCGEVFPAGTILSVPSYSMHRLKEVWGEDADQYRPERWLESEERSRELEKSLNTFSYGPRSCVGRNVASMELWTFIATLNYRYDFKLVDGPEKWEVVEGFLRKPSGLRLGLKRRENQTYV</sequence>
<dbReference type="InterPro" id="IPR017972">
    <property type="entry name" value="Cyt_P450_CS"/>
</dbReference>
<accession>A0AAV5GHR5</accession>
<evidence type="ECO:0000256" key="8">
    <source>
        <dbReference type="PIRSR" id="PIRSR602401-1"/>
    </source>
</evidence>
<keyword evidence="7 9" id="KW-0503">Monooxygenase</keyword>
<gene>
    <name evidence="12" type="ORF">Rhopal_002430-T1</name>
</gene>
<dbReference type="GO" id="GO:0016705">
    <property type="term" value="F:oxidoreductase activity, acting on paired donors, with incorporation or reduction of molecular oxygen"/>
    <property type="evidence" value="ECO:0007669"/>
    <property type="project" value="InterPro"/>
</dbReference>
<dbReference type="CDD" id="cd11061">
    <property type="entry name" value="CYP67-like"/>
    <property type="match status" value="1"/>
</dbReference>
<evidence type="ECO:0000256" key="4">
    <source>
        <dbReference type="ARBA" id="ARBA00022723"/>
    </source>
</evidence>
<name>A0AAV5GHR5_9BASI</name>
<evidence type="ECO:0000256" key="11">
    <source>
        <dbReference type="SAM" id="Phobius"/>
    </source>
</evidence>
<feature type="binding site" description="axial binding residue" evidence="8">
    <location>
        <position position="502"/>
    </location>
    <ligand>
        <name>heme</name>
        <dbReference type="ChEBI" id="CHEBI:30413"/>
    </ligand>
    <ligandPart>
        <name>Fe</name>
        <dbReference type="ChEBI" id="CHEBI:18248"/>
    </ligandPart>
</feature>
<comment type="caution">
    <text evidence="12">The sequence shown here is derived from an EMBL/GenBank/DDBJ whole genome shotgun (WGS) entry which is preliminary data.</text>
</comment>
<keyword evidence="5 9" id="KW-0560">Oxidoreductase</keyword>
<keyword evidence="11" id="KW-1133">Transmembrane helix</keyword>
<evidence type="ECO:0000256" key="3">
    <source>
        <dbReference type="ARBA" id="ARBA00022617"/>
    </source>
</evidence>
<evidence type="ECO:0000313" key="12">
    <source>
        <dbReference type="EMBL" id="GJN89444.1"/>
    </source>
</evidence>
<dbReference type="GO" id="GO:0020037">
    <property type="term" value="F:heme binding"/>
    <property type="evidence" value="ECO:0007669"/>
    <property type="project" value="InterPro"/>
</dbReference>
<keyword evidence="11" id="KW-0472">Membrane</keyword>
<dbReference type="InterPro" id="IPR050121">
    <property type="entry name" value="Cytochrome_P450_monoxygenase"/>
</dbReference>
<dbReference type="Proteomes" id="UP001342314">
    <property type="component" value="Unassembled WGS sequence"/>
</dbReference>
<comment type="cofactor">
    <cofactor evidence="1 8">
        <name>heme</name>
        <dbReference type="ChEBI" id="CHEBI:30413"/>
    </cofactor>
</comment>
<dbReference type="PRINTS" id="PR00385">
    <property type="entry name" value="P450"/>
</dbReference>
<evidence type="ECO:0000256" key="9">
    <source>
        <dbReference type="RuleBase" id="RU000461"/>
    </source>
</evidence>
<keyword evidence="4 8" id="KW-0479">Metal-binding</keyword>
<keyword evidence="11" id="KW-0812">Transmembrane</keyword>
<evidence type="ECO:0000256" key="10">
    <source>
        <dbReference type="SAM" id="MobiDB-lite"/>
    </source>
</evidence>
<evidence type="ECO:0000256" key="6">
    <source>
        <dbReference type="ARBA" id="ARBA00023004"/>
    </source>
</evidence>
<feature type="compositionally biased region" description="Polar residues" evidence="10">
    <location>
        <begin position="131"/>
        <end position="143"/>
    </location>
</feature>
<dbReference type="PROSITE" id="PS00086">
    <property type="entry name" value="CYTOCHROME_P450"/>
    <property type="match status" value="1"/>
</dbReference>